<evidence type="ECO:0000256" key="1">
    <source>
        <dbReference type="SAM" id="MobiDB-lite"/>
    </source>
</evidence>
<proteinExistence type="predicted"/>
<name>A0A4Y2TMH3_ARAVE</name>
<comment type="caution">
    <text evidence="2">The sequence shown here is derived from an EMBL/GenBank/DDBJ whole genome shotgun (WGS) entry which is preliminary data.</text>
</comment>
<gene>
    <name evidence="2" type="ORF">AVEN_84014_1</name>
</gene>
<organism evidence="2 3">
    <name type="scientific">Araneus ventricosus</name>
    <name type="common">Orbweaver spider</name>
    <name type="synonym">Epeira ventricosa</name>
    <dbReference type="NCBI Taxonomy" id="182803"/>
    <lineage>
        <taxon>Eukaryota</taxon>
        <taxon>Metazoa</taxon>
        <taxon>Ecdysozoa</taxon>
        <taxon>Arthropoda</taxon>
        <taxon>Chelicerata</taxon>
        <taxon>Arachnida</taxon>
        <taxon>Araneae</taxon>
        <taxon>Araneomorphae</taxon>
        <taxon>Entelegynae</taxon>
        <taxon>Araneoidea</taxon>
        <taxon>Araneidae</taxon>
        <taxon>Araneus</taxon>
    </lineage>
</organism>
<dbReference type="AlphaFoldDB" id="A0A4Y2TMH3"/>
<evidence type="ECO:0000313" key="3">
    <source>
        <dbReference type="Proteomes" id="UP000499080"/>
    </source>
</evidence>
<dbReference type="Proteomes" id="UP000499080">
    <property type="component" value="Unassembled WGS sequence"/>
</dbReference>
<protein>
    <submittedName>
        <fullName evidence="2">Uncharacterized protein</fullName>
    </submittedName>
</protein>
<evidence type="ECO:0000313" key="2">
    <source>
        <dbReference type="EMBL" id="GBO01855.1"/>
    </source>
</evidence>
<dbReference type="EMBL" id="BGPR01029815">
    <property type="protein sequence ID" value="GBO01855.1"/>
    <property type="molecule type" value="Genomic_DNA"/>
</dbReference>
<keyword evidence="3" id="KW-1185">Reference proteome</keyword>
<accession>A0A4Y2TMH3</accession>
<feature type="region of interest" description="Disordered" evidence="1">
    <location>
        <begin position="21"/>
        <end position="64"/>
    </location>
</feature>
<reference evidence="2 3" key="1">
    <citation type="journal article" date="2019" name="Sci. Rep.">
        <title>Orb-weaving spider Araneus ventricosus genome elucidates the spidroin gene catalogue.</title>
        <authorList>
            <person name="Kono N."/>
            <person name="Nakamura H."/>
            <person name="Ohtoshi R."/>
            <person name="Moran D.A.P."/>
            <person name="Shinohara A."/>
            <person name="Yoshida Y."/>
            <person name="Fujiwara M."/>
            <person name="Mori M."/>
            <person name="Tomita M."/>
            <person name="Arakawa K."/>
        </authorList>
    </citation>
    <scope>NUCLEOTIDE SEQUENCE [LARGE SCALE GENOMIC DNA]</scope>
</reference>
<sequence>MDVLLYEVTLPYDELKIMHAKKPSARPSPRVRSPTENHERAQNFQNYAKEESAASVGTRYWTPEGRSPTLYIAFMLYLGIIEWPSRLG</sequence>